<dbReference type="InterPro" id="IPR029063">
    <property type="entry name" value="SAM-dependent_MTases_sf"/>
</dbReference>
<dbReference type="AlphaFoldDB" id="A0A3R7ETG1"/>
<dbReference type="InterPro" id="IPR041635">
    <property type="entry name" value="Type_ISP_LLaBIII_C"/>
</dbReference>
<dbReference type="GO" id="GO:0008170">
    <property type="term" value="F:N-methyltransferase activity"/>
    <property type="evidence" value="ECO:0007669"/>
    <property type="project" value="InterPro"/>
</dbReference>
<evidence type="ECO:0000256" key="4">
    <source>
        <dbReference type="ARBA" id="ARBA00047942"/>
    </source>
</evidence>
<reference evidence="6 7" key="1">
    <citation type="journal article" date="2014" name="Genome Announc.">
        <title>Draft Genome Sequence of Streptomyces fradiae ATCC 19609, a Strain Highly Sensitive to Antibiotics.</title>
        <authorList>
            <person name="Bekker O.B."/>
            <person name="Klimina K.M."/>
            <person name="Vatlin A.A."/>
            <person name="Zakharevich N.V."/>
            <person name="Kasianov A.S."/>
            <person name="Danilenko V.N."/>
        </authorList>
    </citation>
    <scope>NUCLEOTIDE SEQUENCE [LARGE SCALE GENOMIC DNA]</scope>
    <source>
        <strain evidence="6 7">ATCC 19609</strain>
    </source>
</reference>
<dbReference type="GO" id="GO:0032259">
    <property type="term" value="P:methylation"/>
    <property type="evidence" value="ECO:0007669"/>
    <property type="project" value="UniProtKB-KW"/>
</dbReference>
<dbReference type="PRINTS" id="PR00507">
    <property type="entry name" value="N12N6MTFRASE"/>
</dbReference>
<dbReference type="PANTHER" id="PTHR33841">
    <property type="entry name" value="DNA METHYLTRANSFERASE YEEA-RELATED"/>
    <property type="match status" value="1"/>
</dbReference>
<dbReference type="Proteomes" id="UP000028058">
    <property type="component" value="Unassembled WGS sequence"/>
</dbReference>
<feature type="region of interest" description="Disordered" evidence="5">
    <location>
        <begin position="1114"/>
        <end position="1175"/>
    </location>
</feature>
<dbReference type="EC" id="2.1.1.72" evidence="1"/>
<feature type="compositionally biased region" description="Basic residues" evidence="5">
    <location>
        <begin position="1166"/>
        <end position="1175"/>
    </location>
</feature>
<dbReference type="InterPro" id="IPR003356">
    <property type="entry name" value="DNA_methylase_A-5"/>
</dbReference>
<dbReference type="GO" id="GO:0003677">
    <property type="term" value="F:DNA binding"/>
    <property type="evidence" value="ECO:0007669"/>
    <property type="project" value="InterPro"/>
</dbReference>
<dbReference type="Pfam" id="PF18135">
    <property type="entry name" value="Type_ISP_C"/>
    <property type="match status" value="1"/>
</dbReference>
<proteinExistence type="predicted"/>
<comment type="caution">
    <text evidence="6">The sequence shown here is derived from an EMBL/GenBank/DDBJ whole genome shotgun (WGS) entry which is preliminary data.</text>
</comment>
<sequence length="1175" mass="131251">MMLHLPCVELDTGSVLASGGGMQRRDGFRRIISEFGAACKQALLHGQKEAAIRRAVETLLVDAANMLGLQAVLHAEVAIAAHRIRPDLAVRIGQLSRNIVGYVELKSPDKSVIHPGGLNQRDRRQWEGMAKLPNLIYTNGQTWIMYRSGRQHGDTIHLEGDLRTAGSRLRLPAASEAAFESMLTAFFTWQPHPLTSMREVVAQVAPLCTLLRDAVHDRLDAEASLPRHRRPFTDLASTLEVDLFPTTDDRDKRAAFADRYAQSVTFALLLASSDTADGHDSSLAKMSLHEVGRRLGAEHSVMGRALQILTDQVEGEFRDSLDMLVRVIDAIDWRSALASEPSFHIHLYEHFLQEYDPDLRKDSGTYYTPAPLMEEMIRLVDEVLITTLGCQDGFADPGVSIIDPAMGTGTFLTGIIDLVTRKQSEGGNYGFRAESVQELAGRLIGFEKQMGAFAVAQMRVGQMLRRLNARVRLRDMRLHLADTLADPWRPSELFDRYGALWGPLRDDAEAASTIQRNERITVVIGNPPHREQAEGQGGWIEKGSPGRGAPPLDAFRLRGAAGVYENKLKSLCTYFWRWATHKVFDQHDDDRHGVVCFVSTGGFIRGAGFQGMRSYLRRTCTEGWVIDLTPETKRPPVNSRFFPGVQQELAIAVFVRRQGERQDQLAPVHYAAVHGTRQDKEEQLHNLRINGPGWRTSRPAEPVSFTPASQSGWDTFPALTDLMPWHKPGIKPNRNWVFSPSKTLLQRRWNRLIQERDPATKQALFKETGDRTLDKEALQIPGHPHPPILLRDERNPCPAPIRIARRAFDRQWLIPDGRVIDRSRPELWQASVHDQLFAVEQHTQRLKTGPALLFTALIPDMHYFNGNGGRVLPFLHADGTPNVAPGLLHHLANSYGLQEVIPEDLLAYIAAVTAHPTFTERYADDLNSLGVRIPLTAASDLWREAVSLGHHILWASTFGTRSINPSDGRPAGTSSWWRRLHPEITYAREVAPDALPSTITYDSESEHLIIEGGVFTGVTPSMRDYAAGGRNVLDSWLAYRSNRSAGKVTSELDRERPEHWEHEWSRELVEILAVLSHLTALEPRQAELLDRIVTAPLIDVAELNRRRILPVPERATNARADPDHAFLPGLETVDGQPPGPVEPLTSPHDSPADAAPGQHSPVRPGPHARRHRGRA</sequence>
<evidence type="ECO:0000256" key="2">
    <source>
        <dbReference type="ARBA" id="ARBA00022603"/>
    </source>
</evidence>
<evidence type="ECO:0000313" key="7">
    <source>
        <dbReference type="Proteomes" id="UP000028058"/>
    </source>
</evidence>
<dbReference type="SUPFAM" id="SSF53335">
    <property type="entry name" value="S-adenosyl-L-methionine-dependent methyltransferases"/>
    <property type="match status" value="1"/>
</dbReference>
<evidence type="ECO:0000256" key="3">
    <source>
        <dbReference type="ARBA" id="ARBA00022679"/>
    </source>
</evidence>
<name>A0A3R7ETG1_9ACTN</name>
<dbReference type="Gene3D" id="3.40.50.150">
    <property type="entry name" value="Vaccinia Virus protein VP39"/>
    <property type="match status" value="1"/>
</dbReference>
<evidence type="ECO:0000256" key="1">
    <source>
        <dbReference type="ARBA" id="ARBA00011900"/>
    </source>
</evidence>
<feature type="region of interest" description="Disordered" evidence="5">
    <location>
        <begin position="690"/>
        <end position="709"/>
    </location>
</feature>
<evidence type="ECO:0000313" key="6">
    <source>
        <dbReference type="EMBL" id="RKM95972.1"/>
    </source>
</evidence>
<comment type="catalytic activity">
    <reaction evidence="4">
        <text>a 2'-deoxyadenosine in DNA + S-adenosyl-L-methionine = an N(6)-methyl-2'-deoxyadenosine in DNA + S-adenosyl-L-homocysteine + H(+)</text>
        <dbReference type="Rhea" id="RHEA:15197"/>
        <dbReference type="Rhea" id="RHEA-COMP:12418"/>
        <dbReference type="Rhea" id="RHEA-COMP:12419"/>
        <dbReference type="ChEBI" id="CHEBI:15378"/>
        <dbReference type="ChEBI" id="CHEBI:57856"/>
        <dbReference type="ChEBI" id="CHEBI:59789"/>
        <dbReference type="ChEBI" id="CHEBI:90615"/>
        <dbReference type="ChEBI" id="CHEBI:90616"/>
        <dbReference type="EC" id="2.1.1.72"/>
    </reaction>
</comment>
<gene>
    <name evidence="6" type="ORF">SFRA_013290</name>
</gene>
<protein>
    <recommendedName>
        <fullName evidence="1">site-specific DNA-methyltransferase (adenine-specific)</fullName>
        <ecNumber evidence="1">2.1.1.72</ecNumber>
    </recommendedName>
</protein>
<dbReference type="InterPro" id="IPR050953">
    <property type="entry name" value="N4_N6_ade-DNA_methylase"/>
</dbReference>
<dbReference type="EMBL" id="JNAD02000005">
    <property type="protein sequence ID" value="RKM95972.1"/>
    <property type="molecule type" value="Genomic_DNA"/>
</dbReference>
<dbReference type="GO" id="GO:0009007">
    <property type="term" value="F:site-specific DNA-methyltransferase (adenine-specific) activity"/>
    <property type="evidence" value="ECO:0007669"/>
    <property type="project" value="UniProtKB-EC"/>
</dbReference>
<dbReference type="Pfam" id="PF02384">
    <property type="entry name" value="N6_Mtase"/>
    <property type="match status" value="1"/>
</dbReference>
<accession>A0A3R7ETG1</accession>
<organism evidence="6 7">
    <name type="scientific">Streptomyces xinghaiensis</name>
    <dbReference type="NCBI Taxonomy" id="1038928"/>
    <lineage>
        <taxon>Bacteria</taxon>
        <taxon>Bacillati</taxon>
        <taxon>Actinomycetota</taxon>
        <taxon>Actinomycetes</taxon>
        <taxon>Kitasatosporales</taxon>
        <taxon>Streptomycetaceae</taxon>
        <taxon>Streptomyces</taxon>
    </lineage>
</organism>
<keyword evidence="2 6" id="KW-0489">Methyltransferase</keyword>
<dbReference type="PANTHER" id="PTHR33841:SF1">
    <property type="entry name" value="DNA METHYLTRANSFERASE A"/>
    <property type="match status" value="1"/>
</dbReference>
<evidence type="ECO:0000256" key="5">
    <source>
        <dbReference type="SAM" id="MobiDB-lite"/>
    </source>
</evidence>
<keyword evidence="7" id="KW-1185">Reference proteome</keyword>
<keyword evidence="3" id="KW-0808">Transferase</keyword>